<dbReference type="AlphaFoldDB" id="A0A6G7PUB6"/>
<evidence type="ECO:0000256" key="1">
    <source>
        <dbReference type="ARBA" id="ARBA00004651"/>
    </source>
</evidence>
<dbReference type="KEGG" id="tav:G4V39_02470"/>
<keyword evidence="5" id="KW-1133">Transmembrane helix</keyword>
<proteinExistence type="predicted"/>
<dbReference type="Gene3D" id="1.10.1760.20">
    <property type="match status" value="1"/>
</dbReference>
<dbReference type="RefSeq" id="WP_166031432.1">
    <property type="nucleotide sequence ID" value="NZ_CP048877.1"/>
</dbReference>
<evidence type="ECO:0000256" key="5">
    <source>
        <dbReference type="ARBA" id="ARBA00022989"/>
    </source>
</evidence>
<dbReference type="PANTHER" id="PTHR34229">
    <property type="entry name" value="METAL TRANSPORT PROTEIN HI_1621-RELATED"/>
    <property type="match status" value="1"/>
</dbReference>
<reference evidence="7 8" key="1">
    <citation type="submission" date="2020-02" db="EMBL/GenBank/DDBJ databases">
        <title>Genome analysis of Thermosulfuriphilus ammonigenes ST65T, an anaerobic thermophilic chemolithoautotrophic bacterium isolated from a deep-sea hydrothermal vent.</title>
        <authorList>
            <person name="Slobodkina G."/>
            <person name="Allioux M."/>
            <person name="Merkel A."/>
            <person name="Alain K."/>
            <person name="Jebbar M."/>
            <person name="Slobodkin A."/>
        </authorList>
    </citation>
    <scope>NUCLEOTIDE SEQUENCE [LARGE SCALE GENOMIC DNA]</scope>
    <source>
        <strain evidence="7 8">ST65</strain>
    </source>
</reference>
<accession>A0A6G7PUB6</accession>
<evidence type="ECO:0000256" key="4">
    <source>
        <dbReference type="ARBA" id="ARBA00022692"/>
    </source>
</evidence>
<keyword evidence="4" id="KW-0812">Transmembrane</keyword>
<evidence type="ECO:0000256" key="6">
    <source>
        <dbReference type="ARBA" id="ARBA00023136"/>
    </source>
</evidence>
<keyword evidence="3" id="KW-1003">Cell membrane</keyword>
<evidence type="ECO:0000313" key="7">
    <source>
        <dbReference type="EMBL" id="QIJ71210.1"/>
    </source>
</evidence>
<evidence type="ECO:0000313" key="8">
    <source>
        <dbReference type="Proteomes" id="UP000502179"/>
    </source>
</evidence>
<organism evidence="7 8">
    <name type="scientific">Thermosulfuriphilus ammonigenes</name>
    <dbReference type="NCBI Taxonomy" id="1936021"/>
    <lineage>
        <taxon>Bacteria</taxon>
        <taxon>Pseudomonadati</taxon>
        <taxon>Thermodesulfobacteriota</taxon>
        <taxon>Thermodesulfobacteria</taxon>
        <taxon>Thermodesulfobacteriales</taxon>
        <taxon>Thermodesulfobacteriaceae</taxon>
        <taxon>Thermosulfuriphilus</taxon>
    </lineage>
</organism>
<keyword evidence="6" id="KW-0472">Membrane</keyword>
<sequence>MHISDGILPLPVLIGGALTTLGGTVIGLKRLSAEKIPQTALFTAALFLASLVHIPLGPTSVHLVLNGVAGLILGWLIFPAFLVALFLQAILFQFGGLTTLGINTLNMALGGVVAYGLFGLLVRRSKGRLLQISAALASAVAIAVTGTLVALELASTGEAFYPAAKLVLIAHLPIMGVEALISAILVDFLKRAKPEIFQLSATGVKG</sequence>
<dbReference type="NCBIfam" id="NF004903">
    <property type="entry name" value="PRK06265.1-3"/>
    <property type="match status" value="1"/>
</dbReference>
<dbReference type="EMBL" id="CP048877">
    <property type="protein sequence ID" value="QIJ71210.1"/>
    <property type="molecule type" value="Genomic_DNA"/>
</dbReference>
<comment type="subcellular location">
    <subcellularLocation>
        <location evidence="1">Cell membrane</location>
        <topology evidence="1">Multi-pass membrane protein</topology>
    </subcellularLocation>
</comment>
<dbReference type="Pfam" id="PF01891">
    <property type="entry name" value="CbiM"/>
    <property type="match status" value="1"/>
</dbReference>
<dbReference type="NCBIfam" id="NF004905">
    <property type="entry name" value="PRK06265.1-5"/>
    <property type="match status" value="1"/>
</dbReference>
<dbReference type="Proteomes" id="UP000502179">
    <property type="component" value="Chromosome"/>
</dbReference>
<dbReference type="PANTHER" id="PTHR34229:SF1">
    <property type="entry name" value="METAL TRANSPORT PROTEIN HI_1621-RELATED"/>
    <property type="match status" value="1"/>
</dbReference>
<evidence type="ECO:0000256" key="2">
    <source>
        <dbReference type="ARBA" id="ARBA00022448"/>
    </source>
</evidence>
<name>A0A6G7PUB6_9BACT</name>
<protein>
    <submittedName>
        <fullName evidence="7">Cobalt transporter CbiM</fullName>
    </submittedName>
</protein>
<gene>
    <name evidence="7" type="primary">cbiM</name>
    <name evidence="7" type="ORF">G4V39_02470</name>
</gene>
<dbReference type="GO" id="GO:0000041">
    <property type="term" value="P:transition metal ion transport"/>
    <property type="evidence" value="ECO:0007669"/>
    <property type="project" value="InterPro"/>
</dbReference>
<evidence type="ECO:0000256" key="3">
    <source>
        <dbReference type="ARBA" id="ARBA00022475"/>
    </source>
</evidence>
<dbReference type="GO" id="GO:0005886">
    <property type="term" value="C:plasma membrane"/>
    <property type="evidence" value="ECO:0007669"/>
    <property type="project" value="UniProtKB-SubCell"/>
</dbReference>
<dbReference type="InterPro" id="IPR002751">
    <property type="entry name" value="CbiM/NikMN"/>
</dbReference>
<keyword evidence="2" id="KW-0813">Transport</keyword>
<keyword evidence="8" id="KW-1185">Reference proteome</keyword>